<gene>
    <name evidence="2" type="primary">E5</name>
</gene>
<protein>
    <submittedName>
        <fullName evidence="2">E5</fullName>
    </submittedName>
</protein>
<accession>E7BQ69</accession>
<keyword evidence="1" id="KW-0472">Membrane</keyword>
<evidence type="ECO:0000256" key="1">
    <source>
        <dbReference type="SAM" id="Phobius"/>
    </source>
</evidence>
<proteinExistence type="predicted"/>
<keyword evidence="1" id="KW-1133">Transmembrane helix</keyword>
<evidence type="ECO:0000313" key="2">
    <source>
        <dbReference type="EMBL" id="ADQ85935.1"/>
    </source>
</evidence>
<organism evidence="2 3">
    <name type="scientific">Human papillomavirus type 94</name>
    <dbReference type="NCBI Taxonomy" id="260717"/>
    <lineage>
        <taxon>Viruses</taxon>
        <taxon>Monodnaviria</taxon>
        <taxon>Shotokuvirae</taxon>
        <taxon>Cossaviricota</taxon>
        <taxon>Papovaviricetes</taxon>
        <taxon>Zurhausenvirales</taxon>
        <taxon>Papillomaviridae</taxon>
        <taxon>Firstpapillomavirinae</taxon>
        <taxon>Alphapapillomavirus</taxon>
        <taxon>Alphapapillomavirus 2</taxon>
    </lineage>
</organism>
<dbReference type="EMBL" id="GU117628">
    <property type="protein sequence ID" value="ADQ85935.1"/>
    <property type="molecule type" value="Genomic_DNA"/>
</dbReference>
<evidence type="ECO:0000313" key="3">
    <source>
        <dbReference type="Proteomes" id="UP000107016"/>
    </source>
</evidence>
<reference evidence="2 3" key="1">
    <citation type="submission" date="2009-10" db="EMBL/GenBank/DDBJ databases">
        <title>Isolation and characterisation of nine novel human papillomavirus types associated with cutaneous warts.</title>
        <authorList>
            <person name="Koehler A."/>
            <person name="Schulz E."/>
            <person name="Gottschling M."/>
            <person name="Bravo I.G."/>
            <person name="Stockfleth E."/>
            <person name="Nindl I."/>
        </authorList>
    </citation>
    <scope>NUCLEOTIDE SEQUENCE [LARGE SCALE GENOMIC DNA]</scope>
    <source>
        <strain evidence="2">8-14</strain>
    </source>
</reference>
<keyword evidence="1" id="KW-0812">Transmembrane</keyword>
<organismHost>
    <name type="scientific">Homo sapiens</name>
    <name type="common">Human</name>
    <dbReference type="NCBI Taxonomy" id="9606"/>
</organismHost>
<name>E7BQ69_HPV94</name>
<dbReference type="Proteomes" id="UP000107016">
    <property type="component" value="Genome"/>
</dbReference>
<sequence length="47" mass="5427">MYPLILRDQTGDHPVLLFEPGDVYLLLCLILFVLLALFVLYRHLGVL</sequence>
<feature type="transmembrane region" description="Helical" evidence="1">
    <location>
        <begin position="23"/>
        <end position="41"/>
    </location>
</feature>